<comment type="caution">
    <text evidence="1">The sequence shown here is derived from an EMBL/GenBank/DDBJ whole genome shotgun (WGS) entry which is preliminary data.</text>
</comment>
<keyword evidence="2" id="KW-1185">Reference proteome</keyword>
<dbReference type="EMBL" id="BMNK01000018">
    <property type="protein sequence ID" value="GGP15412.1"/>
    <property type="molecule type" value="Genomic_DNA"/>
</dbReference>
<evidence type="ECO:0000313" key="2">
    <source>
        <dbReference type="Proteomes" id="UP000660745"/>
    </source>
</evidence>
<evidence type="ECO:0000313" key="1">
    <source>
        <dbReference type="EMBL" id="GGP15412.1"/>
    </source>
</evidence>
<gene>
    <name evidence="1" type="ORF">GCM10012278_75160</name>
</gene>
<protein>
    <recommendedName>
        <fullName evidence="3">Integrase</fullName>
    </recommendedName>
</protein>
<accession>A0A918EAH6</accession>
<dbReference type="AlphaFoldDB" id="A0A918EAH6"/>
<dbReference type="RefSeq" id="WP_189143512.1">
    <property type="nucleotide sequence ID" value="NZ_BMNK01000018.1"/>
</dbReference>
<evidence type="ECO:0008006" key="3">
    <source>
        <dbReference type="Google" id="ProtNLM"/>
    </source>
</evidence>
<proteinExistence type="predicted"/>
<reference evidence="1" key="1">
    <citation type="journal article" date="2014" name="Int. J. Syst. Evol. Microbiol.">
        <title>Complete genome sequence of Corynebacterium casei LMG S-19264T (=DSM 44701T), isolated from a smear-ripened cheese.</title>
        <authorList>
            <consortium name="US DOE Joint Genome Institute (JGI-PGF)"/>
            <person name="Walter F."/>
            <person name="Albersmeier A."/>
            <person name="Kalinowski J."/>
            <person name="Ruckert C."/>
        </authorList>
    </citation>
    <scope>NUCLEOTIDE SEQUENCE</scope>
    <source>
        <strain evidence="1">CGMCC 4.7430</strain>
    </source>
</reference>
<reference evidence="1" key="2">
    <citation type="submission" date="2020-09" db="EMBL/GenBank/DDBJ databases">
        <authorList>
            <person name="Sun Q."/>
            <person name="Zhou Y."/>
        </authorList>
    </citation>
    <scope>NUCLEOTIDE SEQUENCE</scope>
    <source>
        <strain evidence="1">CGMCC 4.7430</strain>
    </source>
</reference>
<dbReference type="Proteomes" id="UP000660745">
    <property type="component" value="Unassembled WGS sequence"/>
</dbReference>
<organism evidence="1 2">
    <name type="scientific">Nonomuraea glycinis</name>
    <dbReference type="NCBI Taxonomy" id="2047744"/>
    <lineage>
        <taxon>Bacteria</taxon>
        <taxon>Bacillati</taxon>
        <taxon>Actinomycetota</taxon>
        <taxon>Actinomycetes</taxon>
        <taxon>Streptosporangiales</taxon>
        <taxon>Streptosporangiaceae</taxon>
        <taxon>Nonomuraea</taxon>
    </lineage>
</organism>
<name>A0A918EAH6_9ACTN</name>
<sequence length="537" mass="59421">MATVAPPDTDALVRARVSELLESWQPWHRRLWDVGTVLSMYEAVEAADWVGRHVLSPASLAWYARESLLPRLKTDSAIGDSELRREIHRTCSSPLKSGARSQRTLALIADLTADGYLRRWRDLVSTQPVHVERSARCISAHLLDEGFHQDFLYGQVKSRLGRNGTAVDLIELFMELESLGEREYEGMIILQDKLPAAQAALKSSHWMAQEEVGHRLSSEFPSVTSVRASGGLLFRVRARDHVSALHEITERFDRIRNRVRYRRGQTVLDVHPQIFLSGLPEPQNFRRGDPAVTVLSLERVGVLYDLPESGTHGVRIDDALELAAPLTESSPSNAVAGAWAALESLHFCDTDEADRDEGRTVSADRAAALVAAGWPRAELTALSYERKIRAADPRLHRDLAAIEGNNRQRAQRLVQWLATKPGRPASDLTTAAAFERMQELVAAPSITLRRVNGYLRGSFRRLYRQRNIVLHGGSTRSIALAATVRTAGPLVGAALDRLAHGHAVAGAAPLDLASRAELAMRIVGNEDGWRIHDLLGT</sequence>